<dbReference type="Proteomes" id="UP000499080">
    <property type="component" value="Unassembled WGS sequence"/>
</dbReference>
<dbReference type="InterPro" id="IPR025476">
    <property type="entry name" value="Helitron_helicase-like"/>
</dbReference>
<sequence>MSNIRQGKVPPLAVSYGFKYPEKPNCLATLNDLEERLVSLRIPFIPAHWSQEKSRVCAEIRQFGFPTNFLTLSAAENHWFDLIKHLVFIRENRILTESEFEAMTTTSRNDLISKDPVICALYFEHKAKEFWNTFSCKEGPFGYFKITHFYKRTEFQQLGSPHFPVLLWLEGAPRFDGTNAREVEKFIDTLITCSGGHPFSQVHIHKHTFTCLKKTRRQDNEYCRFNISFFPMDQTRILLPLALDDEQRDPEKFQKSVNF</sequence>
<accession>A0A4Y2LKW8</accession>
<dbReference type="EMBL" id="BGPR01005947">
    <property type="protein sequence ID" value="GBN14770.1"/>
    <property type="molecule type" value="Genomic_DNA"/>
</dbReference>
<evidence type="ECO:0000313" key="2">
    <source>
        <dbReference type="EMBL" id="GBN14770.1"/>
    </source>
</evidence>
<evidence type="ECO:0000259" key="1">
    <source>
        <dbReference type="Pfam" id="PF14214"/>
    </source>
</evidence>
<dbReference type="AlphaFoldDB" id="A0A4Y2LKW8"/>
<feature type="domain" description="Helitron helicase-like" evidence="1">
    <location>
        <begin position="40"/>
        <end position="166"/>
    </location>
</feature>
<dbReference type="OrthoDB" id="6415122at2759"/>
<dbReference type="Pfam" id="PF14214">
    <property type="entry name" value="Helitron_like_N"/>
    <property type="match status" value="1"/>
</dbReference>
<evidence type="ECO:0000313" key="3">
    <source>
        <dbReference type="Proteomes" id="UP000499080"/>
    </source>
</evidence>
<organism evidence="2 3">
    <name type="scientific">Araneus ventricosus</name>
    <name type="common">Orbweaver spider</name>
    <name type="synonym">Epeira ventricosa</name>
    <dbReference type="NCBI Taxonomy" id="182803"/>
    <lineage>
        <taxon>Eukaryota</taxon>
        <taxon>Metazoa</taxon>
        <taxon>Ecdysozoa</taxon>
        <taxon>Arthropoda</taxon>
        <taxon>Chelicerata</taxon>
        <taxon>Arachnida</taxon>
        <taxon>Araneae</taxon>
        <taxon>Araneomorphae</taxon>
        <taxon>Entelegynae</taxon>
        <taxon>Araneoidea</taxon>
        <taxon>Araneidae</taxon>
        <taxon>Araneus</taxon>
    </lineage>
</organism>
<keyword evidence="3" id="KW-1185">Reference proteome</keyword>
<reference evidence="2 3" key="1">
    <citation type="journal article" date="2019" name="Sci. Rep.">
        <title>Orb-weaving spider Araneus ventricosus genome elucidates the spidroin gene catalogue.</title>
        <authorList>
            <person name="Kono N."/>
            <person name="Nakamura H."/>
            <person name="Ohtoshi R."/>
            <person name="Moran D.A.P."/>
            <person name="Shinohara A."/>
            <person name="Yoshida Y."/>
            <person name="Fujiwara M."/>
            <person name="Mori M."/>
            <person name="Tomita M."/>
            <person name="Arakawa K."/>
        </authorList>
    </citation>
    <scope>NUCLEOTIDE SEQUENCE [LARGE SCALE GENOMIC DNA]</scope>
</reference>
<gene>
    <name evidence="2" type="ORF">AVEN_236557_1</name>
</gene>
<protein>
    <recommendedName>
        <fullName evidence="1">Helitron helicase-like domain-containing protein</fullName>
    </recommendedName>
</protein>
<comment type="caution">
    <text evidence="2">The sequence shown here is derived from an EMBL/GenBank/DDBJ whole genome shotgun (WGS) entry which is preliminary data.</text>
</comment>
<name>A0A4Y2LKW8_ARAVE</name>
<proteinExistence type="predicted"/>